<protein>
    <submittedName>
        <fullName evidence="1">HutD family protein</fullName>
    </submittedName>
</protein>
<dbReference type="EMBL" id="JAETWB010000003">
    <property type="protein sequence ID" value="MBL6078642.1"/>
    <property type="molecule type" value="Genomic_DNA"/>
</dbReference>
<gene>
    <name evidence="1" type="ORF">JMJ56_11545</name>
</gene>
<dbReference type="PANTHER" id="PTHR37943:SF1">
    <property type="entry name" value="PROTEIN VES"/>
    <property type="match status" value="1"/>
</dbReference>
<sequence length="161" mass="17773">MHLHHADLTVSPWRNGAGRKADVVGGSGWLITFAWVDKNAEFSDFAGQDRTITLIEGDGFTLDFQGRPPLVLGTPLQPRWFDGGWRARCRLHGSPSMVLNAISERAVWRHSVEIRVPRPEDTGFAVLLEDGGPGYDRLDTVSLPAPTVTVPCAVIRFDRKA</sequence>
<evidence type="ECO:0000313" key="2">
    <source>
        <dbReference type="Proteomes" id="UP000660885"/>
    </source>
</evidence>
<dbReference type="RefSeq" id="WP_202831745.1">
    <property type="nucleotide sequence ID" value="NZ_JAETWB010000003.1"/>
</dbReference>
<dbReference type="InterPro" id="IPR014710">
    <property type="entry name" value="RmlC-like_jellyroll"/>
</dbReference>
<organism evidence="1 2">
    <name type="scientific">Belnapia arida</name>
    <dbReference type="NCBI Taxonomy" id="2804533"/>
    <lineage>
        <taxon>Bacteria</taxon>
        <taxon>Pseudomonadati</taxon>
        <taxon>Pseudomonadota</taxon>
        <taxon>Alphaproteobacteria</taxon>
        <taxon>Acetobacterales</taxon>
        <taxon>Roseomonadaceae</taxon>
        <taxon>Belnapia</taxon>
    </lineage>
</organism>
<comment type="caution">
    <text evidence="1">The sequence shown here is derived from an EMBL/GenBank/DDBJ whole genome shotgun (WGS) entry which is preliminary data.</text>
</comment>
<dbReference type="Proteomes" id="UP000660885">
    <property type="component" value="Unassembled WGS sequence"/>
</dbReference>
<dbReference type="InterPro" id="IPR011051">
    <property type="entry name" value="RmlC_Cupin_sf"/>
</dbReference>
<name>A0ABS1U1U9_9PROT</name>
<evidence type="ECO:0000313" key="1">
    <source>
        <dbReference type="EMBL" id="MBL6078642.1"/>
    </source>
</evidence>
<dbReference type="PANTHER" id="PTHR37943">
    <property type="entry name" value="PROTEIN VES"/>
    <property type="match status" value="1"/>
</dbReference>
<proteinExistence type="predicted"/>
<accession>A0ABS1U1U9</accession>
<dbReference type="Pfam" id="PF05962">
    <property type="entry name" value="HutD"/>
    <property type="match status" value="1"/>
</dbReference>
<reference evidence="1 2" key="1">
    <citation type="submission" date="2021-01" db="EMBL/GenBank/DDBJ databases">
        <title>Belnapia mucosa sp. nov. and Belnapia arida sp. nov., isolated from the Tabernas Desert (Almeria, Spain).</title>
        <authorList>
            <person name="Molina-Menor E."/>
            <person name="Vidal-Verdu A."/>
            <person name="Calonge A."/>
            <person name="Satari L."/>
            <person name="Pereto J."/>
            <person name="Porcar M."/>
        </authorList>
    </citation>
    <scope>NUCLEOTIDE SEQUENCE [LARGE SCALE GENOMIC DNA]</scope>
    <source>
        <strain evidence="1 2">T18</strain>
    </source>
</reference>
<keyword evidence="2" id="KW-1185">Reference proteome</keyword>
<dbReference type="Gene3D" id="2.60.120.10">
    <property type="entry name" value="Jelly Rolls"/>
    <property type="match status" value="1"/>
</dbReference>
<dbReference type="SUPFAM" id="SSF51182">
    <property type="entry name" value="RmlC-like cupins"/>
    <property type="match status" value="1"/>
</dbReference>
<dbReference type="InterPro" id="IPR010282">
    <property type="entry name" value="Uncharacterised_HutD/Ves"/>
</dbReference>